<keyword evidence="1" id="KW-0812">Transmembrane</keyword>
<gene>
    <name evidence="2" type="ORF">ACFQ5L_09070</name>
</gene>
<keyword evidence="1" id="KW-0472">Membrane</keyword>
<comment type="caution">
    <text evidence="2">The sequence shown here is derived from an EMBL/GenBank/DDBJ whole genome shotgun (WGS) entry which is preliminary data.</text>
</comment>
<evidence type="ECO:0000313" key="2">
    <source>
        <dbReference type="EMBL" id="MFD1421107.1"/>
    </source>
</evidence>
<evidence type="ECO:0000256" key="1">
    <source>
        <dbReference type="SAM" id="Phobius"/>
    </source>
</evidence>
<sequence>MMLNQYGLTGCFLIFLLVWGYQWRHMPKFRSLWGYTSRRAGQNKTTWQFAQNFYAMLGVEIFGLLTIASLVGLLLQIAWLQSSTLQVLGLALGLIMQNVATERELRHQFPSKPTPKV</sequence>
<protein>
    <submittedName>
        <fullName evidence="2">SdpI family protein</fullName>
    </submittedName>
</protein>
<feature type="transmembrane region" description="Helical" evidence="1">
    <location>
        <begin position="53"/>
        <end position="77"/>
    </location>
</feature>
<dbReference type="Proteomes" id="UP001597188">
    <property type="component" value="Unassembled WGS sequence"/>
</dbReference>
<keyword evidence="3" id="KW-1185">Reference proteome</keyword>
<dbReference type="RefSeq" id="WP_137635022.1">
    <property type="nucleotide sequence ID" value="NZ_BJDL01000017.1"/>
</dbReference>
<dbReference type="EMBL" id="JBHTOJ010000018">
    <property type="protein sequence ID" value="MFD1421107.1"/>
    <property type="molecule type" value="Genomic_DNA"/>
</dbReference>
<reference evidence="3" key="1">
    <citation type="journal article" date="2019" name="Int. J. Syst. Evol. Microbiol.">
        <title>The Global Catalogue of Microorganisms (GCM) 10K type strain sequencing project: providing services to taxonomists for standard genome sequencing and annotation.</title>
        <authorList>
            <consortium name="The Broad Institute Genomics Platform"/>
            <consortium name="The Broad Institute Genome Sequencing Center for Infectious Disease"/>
            <person name="Wu L."/>
            <person name="Ma J."/>
        </authorList>
    </citation>
    <scope>NUCLEOTIDE SEQUENCE [LARGE SCALE GENOMIC DNA]</scope>
    <source>
        <strain evidence="3">CCM 8931</strain>
    </source>
</reference>
<proteinExistence type="predicted"/>
<keyword evidence="1" id="KW-1133">Transmembrane helix</keyword>
<feature type="transmembrane region" description="Helical" evidence="1">
    <location>
        <begin position="6"/>
        <end position="23"/>
    </location>
</feature>
<accession>A0ABW4C133</accession>
<name>A0ABW4C133_9LACO</name>
<organism evidence="2 3">
    <name type="scientific">Lactiplantibacillus songbeiensis</name>
    <dbReference type="NCBI Taxonomy" id="2559920"/>
    <lineage>
        <taxon>Bacteria</taxon>
        <taxon>Bacillati</taxon>
        <taxon>Bacillota</taxon>
        <taxon>Bacilli</taxon>
        <taxon>Lactobacillales</taxon>
        <taxon>Lactobacillaceae</taxon>
        <taxon>Lactiplantibacillus</taxon>
    </lineage>
</organism>
<evidence type="ECO:0000313" key="3">
    <source>
        <dbReference type="Proteomes" id="UP001597188"/>
    </source>
</evidence>